<dbReference type="Gene3D" id="1.10.10.60">
    <property type="entry name" value="Homeodomain-like"/>
    <property type="match status" value="1"/>
</dbReference>
<evidence type="ECO:0000256" key="2">
    <source>
        <dbReference type="ARBA" id="ARBA00023125"/>
    </source>
</evidence>
<proteinExistence type="predicted"/>
<evidence type="ECO:0000256" key="3">
    <source>
        <dbReference type="ARBA" id="ARBA00023163"/>
    </source>
</evidence>
<dbReference type="RefSeq" id="WP_047224973.1">
    <property type="nucleotide sequence ID" value="NZ_JWIO01000057.1"/>
</dbReference>
<comment type="caution">
    <text evidence="6">The sequence shown here is derived from an EMBL/GenBank/DDBJ whole genome shotgun (WGS) entry which is preliminary data.</text>
</comment>
<dbReference type="PANTHER" id="PTHR47506:SF1">
    <property type="entry name" value="HTH-TYPE TRANSCRIPTIONAL REGULATOR YJDC"/>
    <property type="match status" value="1"/>
</dbReference>
<keyword evidence="7" id="KW-1185">Reference proteome</keyword>
<evidence type="ECO:0000256" key="1">
    <source>
        <dbReference type="ARBA" id="ARBA00023015"/>
    </source>
</evidence>
<reference evidence="6 7" key="1">
    <citation type="submission" date="2014-12" db="EMBL/GenBank/DDBJ databases">
        <title>Frankia sp. BMG5.1 draft genome.</title>
        <authorList>
            <person name="Gtari M."/>
            <person name="Ghodhbane-Gtari F."/>
            <person name="Nouioui I."/>
            <person name="Ktari A."/>
            <person name="Hezbri K."/>
            <person name="Mimouni W."/>
            <person name="Sbissi I."/>
            <person name="Ayari A."/>
            <person name="Yamanaka T."/>
            <person name="Normand P."/>
            <person name="Tisa L.S."/>
            <person name="Boudabous A."/>
        </authorList>
    </citation>
    <scope>NUCLEOTIDE SEQUENCE [LARGE SCALE GENOMIC DNA]</scope>
    <source>
        <strain evidence="6 7">BMG5.1</strain>
    </source>
</reference>
<dbReference type="InterPro" id="IPR001647">
    <property type="entry name" value="HTH_TetR"/>
</dbReference>
<feature type="domain" description="HTH tetR-type" evidence="5">
    <location>
        <begin position="6"/>
        <end position="66"/>
    </location>
</feature>
<dbReference type="Pfam" id="PF00440">
    <property type="entry name" value="TetR_N"/>
    <property type="match status" value="1"/>
</dbReference>
<dbReference type="InterPro" id="IPR036271">
    <property type="entry name" value="Tet_transcr_reg_TetR-rel_C_sf"/>
</dbReference>
<accession>A0ABR5EZH2</accession>
<evidence type="ECO:0000313" key="6">
    <source>
        <dbReference type="EMBL" id="KLL09815.1"/>
    </source>
</evidence>
<organism evidence="6 7">
    <name type="scientific">Protofrankia coriariae</name>
    <dbReference type="NCBI Taxonomy" id="1562887"/>
    <lineage>
        <taxon>Bacteria</taxon>
        <taxon>Bacillati</taxon>
        <taxon>Actinomycetota</taxon>
        <taxon>Actinomycetes</taxon>
        <taxon>Frankiales</taxon>
        <taxon>Frankiaceae</taxon>
        <taxon>Protofrankia</taxon>
    </lineage>
</organism>
<dbReference type="PROSITE" id="PS50977">
    <property type="entry name" value="HTH_TETR_2"/>
    <property type="match status" value="1"/>
</dbReference>
<name>A0ABR5EZH2_9ACTN</name>
<evidence type="ECO:0000256" key="4">
    <source>
        <dbReference type="PROSITE-ProRule" id="PRU00335"/>
    </source>
</evidence>
<dbReference type="InterPro" id="IPR009057">
    <property type="entry name" value="Homeodomain-like_sf"/>
</dbReference>
<keyword evidence="3" id="KW-0804">Transcription</keyword>
<protein>
    <submittedName>
        <fullName evidence="6">Transcriptional regulator</fullName>
    </submittedName>
</protein>
<keyword evidence="2 4" id="KW-0238">DNA-binding</keyword>
<gene>
    <name evidence="6" type="ORF">FrCorBMG51_22320</name>
</gene>
<dbReference type="Gene3D" id="1.10.357.10">
    <property type="entry name" value="Tetracycline Repressor, domain 2"/>
    <property type="match status" value="1"/>
</dbReference>
<evidence type="ECO:0000313" key="7">
    <source>
        <dbReference type="Proteomes" id="UP000035425"/>
    </source>
</evidence>
<evidence type="ECO:0000259" key="5">
    <source>
        <dbReference type="PROSITE" id="PS50977"/>
    </source>
</evidence>
<dbReference type="EMBL" id="JWIO01000057">
    <property type="protein sequence ID" value="KLL09815.1"/>
    <property type="molecule type" value="Genomic_DNA"/>
</dbReference>
<dbReference type="Proteomes" id="UP000035425">
    <property type="component" value="Unassembled WGS sequence"/>
</dbReference>
<dbReference type="SUPFAM" id="SSF48498">
    <property type="entry name" value="Tetracyclin repressor-like, C-terminal domain"/>
    <property type="match status" value="1"/>
</dbReference>
<feature type="DNA-binding region" description="H-T-H motif" evidence="4">
    <location>
        <begin position="29"/>
        <end position="48"/>
    </location>
</feature>
<dbReference type="SUPFAM" id="SSF46689">
    <property type="entry name" value="Homeodomain-like"/>
    <property type="match status" value="1"/>
</dbReference>
<keyword evidence="1" id="KW-0805">Transcription regulation</keyword>
<sequence>MGRRQLFDSDEVLLTMMQLFRCQGFHATSLRDLEAATGLHPGSLHRSFGNKDEIFRSALDAYVERVVRRRVAEHLQRVDDPLSGIRSYFTSTFETGLDHDPGCLVTNSAVESYALDELTTRGVRRGLEEIERGFAGAVARARAAGQVPTGLPADRLGLRLLVDYQGVLVLVRSGAERPRLRQVTEDIVASLREAPG</sequence>
<dbReference type="PANTHER" id="PTHR47506">
    <property type="entry name" value="TRANSCRIPTIONAL REGULATORY PROTEIN"/>
    <property type="match status" value="1"/>
</dbReference>